<evidence type="ECO:0000313" key="3">
    <source>
        <dbReference type="EMBL" id="NMG20298.1"/>
    </source>
</evidence>
<dbReference type="InterPro" id="IPR045851">
    <property type="entry name" value="AMP-bd_C_sf"/>
</dbReference>
<dbReference type="PROSITE" id="PS00455">
    <property type="entry name" value="AMP_BINDING"/>
    <property type="match status" value="1"/>
</dbReference>
<dbReference type="InterPro" id="IPR020845">
    <property type="entry name" value="AMP-binding_CS"/>
</dbReference>
<dbReference type="InterPro" id="IPR029058">
    <property type="entry name" value="AB_hydrolase_fold"/>
</dbReference>
<dbReference type="InterPro" id="IPR001242">
    <property type="entry name" value="Condensation_dom"/>
</dbReference>
<feature type="domain" description="Carrier" evidence="2">
    <location>
        <begin position="1022"/>
        <end position="1097"/>
    </location>
</feature>
<proteinExistence type="predicted"/>
<dbReference type="Gene3D" id="1.10.1200.10">
    <property type="entry name" value="ACP-like"/>
    <property type="match status" value="1"/>
</dbReference>
<dbReference type="Pfam" id="PF13193">
    <property type="entry name" value="AMP-binding_C"/>
    <property type="match status" value="1"/>
</dbReference>
<gene>
    <name evidence="3" type="ORF">DP116_12840</name>
</gene>
<dbReference type="SUPFAM" id="SSF53474">
    <property type="entry name" value="alpha/beta-Hydrolases"/>
    <property type="match status" value="1"/>
</dbReference>
<dbReference type="CDD" id="cd05930">
    <property type="entry name" value="A_NRPS"/>
    <property type="match status" value="1"/>
</dbReference>
<dbReference type="Proteomes" id="UP000718564">
    <property type="component" value="Unassembled WGS sequence"/>
</dbReference>
<accession>A0ABX1P8K0</accession>
<dbReference type="Gene3D" id="3.40.50.1820">
    <property type="entry name" value="alpha/beta hydrolase"/>
    <property type="match status" value="1"/>
</dbReference>
<evidence type="ECO:0000313" key="4">
    <source>
        <dbReference type="Proteomes" id="UP000718564"/>
    </source>
</evidence>
<dbReference type="RefSeq" id="WP_169155561.1">
    <property type="nucleotide sequence ID" value="NZ_CAWPJE010000068.1"/>
</dbReference>
<dbReference type="SUPFAM" id="SSF47336">
    <property type="entry name" value="ACP-like"/>
    <property type="match status" value="1"/>
</dbReference>
<dbReference type="Gene3D" id="3.30.559.30">
    <property type="entry name" value="Nonribosomal peptide synthetase, condensation domain"/>
    <property type="match status" value="1"/>
</dbReference>
<dbReference type="SUPFAM" id="SSF52777">
    <property type="entry name" value="CoA-dependent acyltransferases"/>
    <property type="match status" value="2"/>
</dbReference>
<dbReference type="InterPro" id="IPR036736">
    <property type="entry name" value="ACP-like_sf"/>
</dbReference>
<dbReference type="Pfam" id="PF00501">
    <property type="entry name" value="AMP-binding"/>
    <property type="match status" value="1"/>
</dbReference>
<dbReference type="InterPro" id="IPR020802">
    <property type="entry name" value="TesA-like"/>
</dbReference>
<dbReference type="InterPro" id="IPR023213">
    <property type="entry name" value="CAT-like_dom_sf"/>
</dbReference>
<dbReference type="InterPro" id="IPR001031">
    <property type="entry name" value="Thioesterase"/>
</dbReference>
<dbReference type="Pfam" id="PF00668">
    <property type="entry name" value="Condensation"/>
    <property type="match status" value="1"/>
</dbReference>
<dbReference type="NCBIfam" id="TIGR01733">
    <property type="entry name" value="AA-adenyl-dom"/>
    <property type="match status" value="1"/>
</dbReference>
<dbReference type="InterPro" id="IPR010071">
    <property type="entry name" value="AA_adenyl_dom"/>
</dbReference>
<dbReference type="PANTHER" id="PTHR45527">
    <property type="entry name" value="NONRIBOSOMAL PEPTIDE SYNTHETASE"/>
    <property type="match status" value="1"/>
</dbReference>
<dbReference type="InterPro" id="IPR009081">
    <property type="entry name" value="PP-bd_ACP"/>
</dbReference>
<comment type="caution">
    <text evidence="3">The sequence shown here is derived from an EMBL/GenBank/DDBJ whole genome shotgun (WGS) entry which is preliminary data.</text>
</comment>
<reference evidence="3 4" key="1">
    <citation type="submission" date="2018-06" db="EMBL/GenBank/DDBJ databases">
        <title>Comparative genomics of Brasilonema spp. strains.</title>
        <authorList>
            <person name="Alvarenga D.O."/>
            <person name="Fiore M.F."/>
            <person name="Varani A.M."/>
        </authorList>
    </citation>
    <scope>NUCLEOTIDE SEQUENCE [LARGE SCALE GENOMIC DNA]</scope>
    <source>
        <strain evidence="3 4">SPC951</strain>
    </source>
</reference>
<dbReference type="InterPro" id="IPR025110">
    <property type="entry name" value="AMP-bd_C"/>
</dbReference>
<evidence type="ECO:0000259" key="2">
    <source>
        <dbReference type="PROSITE" id="PS50075"/>
    </source>
</evidence>
<dbReference type="PROSITE" id="PS50075">
    <property type="entry name" value="CARRIER"/>
    <property type="match status" value="1"/>
</dbReference>
<evidence type="ECO:0000256" key="1">
    <source>
        <dbReference type="ARBA" id="ARBA00001957"/>
    </source>
</evidence>
<dbReference type="Gene3D" id="3.40.50.980">
    <property type="match status" value="2"/>
</dbReference>
<dbReference type="Gene3D" id="3.30.300.30">
    <property type="match status" value="1"/>
</dbReference>
<dbReference type="SUPFAM" id="SSF56801">
    <property type="entry name" value="Acetyl-CoA synthetase-like"/>
    <property type="match status" value="1"/>
</dbReference>
<dbReference type="EMBL" id="QMEB01000086">
    <property type="protein sequence ID" value="NMG20298.1"/>
    <property type="molecule type" value="Genomic_DNA"/>
</dbReference>
<dbReference type="InterPro" id="IPR000873">
    <property type="entry name" value="AMP-dep_synth/lig_dom"/>
</dbReference>
<dbReference type="Gene3D" id="2.30.38.10">
    <property type="entry name" value="Luciferase, Domain 3"/>
    <property type="match status" value="1"/>
</dbReference>
<dbReference type="Pfam" id="PF00975">
    <property type="entry name" value="Thioesterase"/>
    <property type="match status" value="1"/>
</dbReference>
<dbReference type="Gene3D" id="3.30.559.10">
    <property type="entry name" value="Chloramphenicol acetyltransferase-like domain"/>
    <property type="match status" value="1"/>
</dbReference>
<name>A0ABX1P8K0_9CYAN</name>
<keyword evidence="4" id="KW-1185">Reference proteome</keyword>
<dbReference type="Pfam" id="PF00550">
    <property type="entry name" value="PP-binding"/>
    <property type="match status" value="1"/>
</dbReference>
<protein>
    <submittedName>
        <fullName evidence="3">Non-ribosomal peptide synthetase</fullName>
    </submittedName>
</protein>
<sequence length="1380" mass="155921">MDKQYSNLSPAKKALLEKWKGGKFQAETIPKRQTSNNIPLSFSQQRLWFIDQLYHESSFYNIPSAFHLTGHLNITALEKSLNEILRRHEVWRTTFALVNGEPVQEIAPELTWDLPIINLEHLSGQNWEGEIKQFAVQEAKKPFNLGTGPLVRASLLRLGEQEHVFLLTMHHIITDGWSVGVFFRELTMLYAAFSTNQPSGLPELPIQYADFAIWQRVKLSSTVSGACPQDIGNRIQGTLLETQLNYWKQQLSGELPVLQLPTDRPRPNVTTFTGAKQYFTFLKTLTDALNQLSQREDATLFMTLLTAFNILLYHYTEQEDILIGSPIANRNRAELEGMLGLFVNTLVLRNNLSGNPSFRELLHQVREVTLNAYAHQDLPFEMLVEELQPERDLSRNPLYEVMFVLQNTPMSVQSVSGLSLRTLQFDSGTAQLDIFLSMSESQEGLTGFLEYNTDIFEDATITRFVNNFQALLERIVANPEQRICELSPLTDLEREQVLFEWNQTSADYPQDSSLHQLFEQQVEQSPDALALISQTEQLTYRQLNQRVNQLAHYLQKQSVTEETLVAICLERSIDMIVGILAVLKAGGAYIPLDPSYPVERLGFMLSDSQAEVLITQQEILEKLPTSSAKTVCLDIQFDEIAEESEENLISPSKADNLAYIIYTSGSTGTPKGVLGTHRGTVNGLHWLWKTYPFTKEEVCCQKTAISFVDSVWEIFAPLLQGIPTVIIPDAVVKDSQLFVETLAHHKVTRIVLVPSLLRLLLDSHSHLTKNLSHLKLWITSGEALSVHLVQTFLQLMPFAKLINLYGSSEVSANVTYYDTSLLPKQATSIPIGRPIDNTQVYVLNRHLQPTPVGVVGELYIGGDGLARGYLHRTELTQERFIDNPFVSGTKLYKTGDLVRYLKDGNLEYLGRRDHQVKIRGFRVELGEIAAAIGQHPDVRESVVIAGDDAQGSKRLIAYVVTDKQDIVSQLLHSLQRKLPNYMIPSAFVVLDTLPLTPNGKVDKRALPTDDFIRPNATKSFVAPRNFTELALVKTWETLLNTSPIGVTDNFFDLGGHSFLAVRLMAQIHDRFGHNLPLSTLFENPTIEKLATIVSHPVRENSNSHLVTIQSSGSKIPFFCMHGAGGGVRQYFNLSRRLGEDYPFYALQHTPDQEEPEIISVEETASRYLKEIRQVQPNGPYLLGGHCYGGVLAFEMAQQLQRQGERVSLLVVIDAILPETVIKPADDDDAKFLLRMAESIKTDSNIDFSLPFEELRDLPLNEQFHLVNKKANFIFSDKEIQDFLSYYKLFKAHVQAMRDYVPQAYPHSMTLLRAKEEIIHDFESPEFHTDDPLLGWGKCSSQPIDVIEVPGDHFSMLVEPNIQELARQLRISIDNALCNVV</sequence>
<dbReference type="CDD" id="cd19531">
    <property type="entry name" value="LCL_NRPS-like"/>
    <property type="match status" value="1"/>
</dbReference>
<dbReference type="SMART" id="SM00824">
    <property type="entry name" value="PKS_TE"/>
    <property type="match status" value="1"/>
</dbReference>
<comment type="cofactor">
    <cofactor evidence="1">
        <name>pantetheine 4'-phosphate</name>
        <dbReference type="ChEBI" id="CHEBI:47942"/>
    </cofactor>
</comment>
<dbReference type="PANTHER" id="PTHR45527:SF1">
    <property type="entry name" value="FATTY ACID SYNTHASE"/>
    <property type="match status" value="1"/>
</dbReference>
<organism evidence="3 4">
    <name type="scientific">Brasilonema bromeliae SPC951</name>
    <dbReference type="NCBI Taxonomy" id="385972"/>
    <lineage>
        <taxon>Bacteria</taxon>
        <taxon>Bacillati</taxon>
        <taxon>Cyanobacteriota</taxon>
        <taxon>Cyanophyceae</taxon>
        <taxon>Nostocales</taxon>
        <taxon>Scytonemataceae</taxon>
        <taxon>Brasilonema</taxon>
        <taxon>Bromeliae group (in: Brasilonema)</taxon>
    </lineage>
</organism>